<keyword evidence="1" id="KW-0812">Transmembrane</keyword>
<evidence type="ECO:0000256" key="1">
    <source>
        <dbReference type="SAM" id="Phobius"/>
    </source>
</evidence>
<organism evidence="2">
    <name type="scientific">uncultured Caudovirales phage</name>
    <dbReference type="NCBI Taxonomy" id="2100421"/>
    <lineage>
        <taxon>Viruses</taxon>
        <taxon>Duplodnaviria</taxon>
        <taxon>Heunggongvirae</taxon>
        <taxon>Uroviricota</taxon>
        <taxon>Caudoviricetes</taxon>
        <taxon>Peduoviridae</taxon>
        <taxon>Maltschvirus</taxon>
        <taxon>Maltschvirus maltsch</taxon>
    </lineage>
</organism>
<protein>
    <submittedName>
        <fullName evidence="2">Uncharacterized protein</fullName>
    </submittedName>
</protein>
<dbReference type="EMBL" id="LR797813">
    <property type="protein sequence ID" value="CAB4240562.1"/>
    <property type="molecule type" value="Genomic_DNA"/>
</dbReference>
<feature type="transmembrane region" description="Helical" evidence="1">
    <location>
        <begin position="132"/>
        <end position="154"/>
    </location>
</feature>
<keyword evidence="1" id="KW-1133">Transmembrane helix</keyword>
<gene>
    <name evidence="2" type="ORF">UFOVP39_6</name>
</gene>
<evidence type="ECO:0000313" key="2">
    <source>
        <dbReference type="EMBL" id="CAB4240562.1"/>
    </source>
</evidence>
<reference evidence="2" key="1">
    <citation type="submission" date="2020-05" db="EMBL/GenBank/DDBJ databases">
        <authorList>
            <person name="Chiriac C."/>
            <person name="Salcher M."/>
            <person name="Ghai R."/>
            <person name="Kavagutti S V."/>
        </authorList>
    </citation>
    <scope>NUCLEOTIDE SEQUENCE</scope>
</reference>
<accession>A0A6J5T6X2</accession>
<proteinExistence type="predicted"/>
<sequence length="160" mass="18052">MIDPITAFATAQAAIKGIQAAIKMGKDIHAMSGDIMKLFDARNEVAVAAVREKQQTSALGQASATVLKAHQISESIRELKEHFIYNVRGGGDIWEAIVAEHNAIVLQRRKELREAIALKKQKREEMIEILNALFYGIVALLLFFGIVWGCFEYFKYMQRR</sequence>
<name>A0A6J5T6X2_9CAUD</name>
<keyword evidence="1" id="KW-0472">Membrane</keyword>